<evidence type="ECO:0000256" key="1">
    <source>
        <dbReference type="SAM" id="MobiDB-lite"/>
    </source>
</evidence>
<gene>
    <name evidence="2" type="ORF">EVAR_39285_1</name>
</gene>
<name>A0A4C1VVN4_EUMVA</name>
<evidence type="ECO:0000313" key="3">
    <source>
        <dbReference type="Proteomes" id="UP000299102"/>
    </source>
</evidence>
<keyword evidence="3" id="KW-1185">Reference proteome</keyword>
<protein>
    <submittedName>
        <fullName evidence="2">Uncharacterized protein</fullName>
    </submittedName>
</protein>
<organism evidence="2 3">
    <name type="scientific">Eumeta variegata</name>
    <name type="common">Bagworm moth</name>
    <name type="synonym">Eumeta japonica</name>
    <dbReference type="NCBI Taxonomy" id="151549"/>
    <lineage>
        <taxon>Eukaryota</taxon>
        <taxon>Metazoa</taxon>
        <taxon>Ecdysozoa</taxon>
        <taxon>Arthropoda</taxon>
        <taxon>Hexapoda</taxon>
        <taxon>Insecta</taxon>
        <taxon>Pterygota</taxon>
        <taxon>Neoptera</taxon>
        <taxon>Endopterygota</taxon>
        <taxon>Lepidoptera</taxon>
        <taxon>Glossata</taxon>
        <taxon>Ditrysia</taxon>
        <taxon>Tineoidea</taxon>
        <taxon>Psychidae</taxon>
        <taxon>Oiketicinae</taxon>
        <taxon>Eumeta</taxon>
    </lineage>
</organism>
<feature type="region of interest" description="Disordered" evidence="1">
    <location>
        <begin position="1"/>
        <end position="27"/>
    </location>
</feature>
<dbReference type="Proteomes" id="UP000299102">
    <property type="component" value="Unassembled WGS sequence"/>
</dbReference>
<proteinExistence type="predicted"/>
<dbReference type="AlphaFoldDB" id="A0A4C1VVN4"/>
<feature type="region of interest" description="Disordered" evidence="1">
    <location>
        <begin position="48"/>
        <end position="81"/>
    </location>
</feature>
<feature type="compositionally biased region" description="Polar residues" evidence="1">
    <location>
        <begin position="1"/>
        <end position="19"/>
    </location>
</feature>
<feature type="compositionally biased region" description="Polar residues" evidence="1">
    <location>
        <begin position="59"/>
        <end position="76"/>
    </location>
</feature>
<dbReference type="OrthoDB" id="9995375at2759"/>
<dbReference type="EMBL" id="BGZK01000432">
    <property type="protein sequence ID" value="GBP43228.1"/>
    <property type="molecule type" value="Genomic_DNA"/>
</dbReference>
<reference evidence="2 3" key="1">
    <citation type="journal article" date="2019" name="Commun. Biol.">
        <title>The bagworm genome reveals a unique fibroin gene that provides high tensile strength.</title>
        <authorList>
            <person name="Kono N."/>
            <person name="Nakamura H."/>
            <person name="Ohtoshi R."/>
            <person name="Tomita M."/>
            <person name="Numata K."/>
            <person name="Arakawa K."/>
        </authorList>
    </citation>
    <scope>NUCLEOTIDE SEQUENCE [LARGE SCALE GENOMIC DNA]</scope>
</reference>
<accession>A0A4C1VVN4</accession>
<sequence>MGKENSVSFSPGLANLTNGSTSKTSLKSKTFDPLEQIVIEGESCRMKIKQEFDNRGQGKASTSKKTTNDSPKSSPKPTKVDLRNVNPSIVMLVNNPKDHMRNAFLEFAALTIALKDVTQTRCKNILRVYKKGDINQLKQNWRKTKAPYTTISCPNIYLEMQDKTWWHTMTHGDWIYQSPCVIVSRRTGNKNYRQGQIQNSRK</sequence>
<evidence type="ECO:0000313" key="2">
    <source>
        <dbReference type="EMBL" id="GBP43228.1"/>
    </source>
</evidence>
<comment type="caution">
    <text evidence="2">The sequence shown here is derived from an EMBL/GenBank/DDBJ whole genome shotgun (WGS) entry which is preliminary data.</text>
</comment>